<dbReference type="AlphaFoldDB" id="A0A9W7BH39"/>
<feature type="signal peptide" evidence="3">
    <location>
        <begin position="1"/>
        <end position="22"/>
    </location>
</feature>
<organism evidence="4 5">
    <name type="scientific">Triparma verrucosa</name>
    <dbReference type="NCBI Taxonomy" id="1606542"/>
    <lineage>
        <taxon>Eukaryota</taxon>
        <taxon>Sar</taxon>
        <taxon>Stramenopiles</taxon>
        <taxon>Ochrophyta</taxon>
        <taxon>Bolidophyceae</taxon>
        <taxon>Parmales</taxon>
        <taxon>Triparmaceae</taxon>
        <taxon>Triparma</taxon>
    </lineage>
</organism>
<accession>A0A9W7BH39</accession>
<keyword evidence="3" id="KW-0732">Signal</keyword>
<evidence type="ECO:0000313" key="5">
    <source>
        <dbReference type="Proteomes" id="UP001165160"/>
    </source>
</evidence>
<keyword evidence="5" id="KW-1185">Reference proteome</keyword>
<dbReference type="InterPro" id="IPR008479">
    <property type="entry name" value="DUF760"/>
</dbReference>
<evidence type="ECO:0000256" key="3">
    <source>
        <dbReference type="SAM" id="SignalP"/>
    </source>
</evidence>
<comment type="caution">
    <text evidence="4">The sequence shown here is derived from an EMBL/GenBank/DDBJ whole genome shotgun (WGS) entry which is preliminary data.</text>
</comment>
<sequence>MKSRSPMAQLVVILSTFLAVNSFFLSPLAPKVYNSFGAKSLITRRVQVSLYSSNSGDGKNEDDESMLPDRLAASYRSDNGTRDAEFNLEPLRNETSVSSLSTSVSNPFVRVVANLSPSDLIGRFMSTAHPKVQEAVRNTILGLIGSLPKLAFETTTITTGERLASLMFQLQMTGYMFKNAEYRMSLSQSLKGVDSTPMLSGSGPTEAKIPKVTGKIKVKYPISGAGGGVDDDGEEEGKGGKEINPEAEGMEIEVEAEAYMSELRSEVEKLRGELMKTREAKEEAVQKDMLAYIRSLPEQQMRELTGTITPDVLDAMKQLVDTVLGGIGEGEIGPATITEQSGSAMAQLCMWQLVVGYNLRELEVREEMEKRLGGGDENE</sequence>
<name>A0A9W7BH39_9STRA</name>
<evidence type="ECO:0000256" key="2">
    <source>
        <dbReference type="SAM" id="MobiDB-lite"/>
    </source>
</evidence>
<dbReference type="PANTHER" id="PTHR33598:SF4">
    <property type="entry name" value="OS02G0833400 PROTEIN"/>
    <property type="match status" value="1"/>
</dbReference>
<dbReference type="PANTHER" id="PTHR33598">
    <property type="entry name" value="OS02G0833400 PROTEIN"/>
    <property type="match status" value="1"/>
</dbReference>
<evidence type="ECO:0000313" key="4">
    <source>
        <dbReference type="EMBL" id="GMH86754.1"/>
    </source>
</evidence>
<feature type="chain" id="PRO_5040848897" evidence="3">
    <location>
        <begin position="23"/>
        <end position="379"/>
    </location>
</feature>
<protein>
    <submittedName>
        <fullName evidence="4">Uncharacterized protein</fullName>
    </submittedName>
</protein>
<evidence type="ECO:0000256" key="1">
    <source>
        <dbReference type="SAM" id="Coils"/>
    </source>
</evidence>
<dbReference type="Pfam" id="PF05542">
    <property type="entry name" value="DUF760"/>
    <property type="match status" value="2"/>
</dbReference>
<keyword evidence="1" id="KW-0175">Coiled coil</keyword>
<dbReference type="Proteomes" id="UP001165160">
    <property type="component" value="Unassembled WGS sequence"/>
</dbReference>
<feature type="region of interest" description="Disordered" evidence="2">
    <location>
        <begin position="223"/>
        <end position="243"/>
    </location>
</feature>
<feature type="coiled-coil region" evidence="1">
    <location>
        <begin position="253"/>
        <end position="287"/>
    </location>
</feature>
<dbReference type="EMBL" id="BRXX01000063">
    <property type="protein sequence ID" value="GMH86754.1"/>
    <property type="molecule type" value="Genomic_DNA"/>
</dbReference>
<reference evidence="5" key="1">
    <citation type="journal article" date="2023" name="Commun. Biol.">
        <title>Genome analysis of Parmales, the sister group of diatoms, reveals the evolutionary specialization of diatoms from phago-mixotrophs to photoautotrophs.</title>
        <authorList>
            <person name="Ban H."/>
            <person name="Sato S."/>
            <person name="Yoshikawa S."/>
            <person name="Yamada K."/>
            <person name="Nakamura Y."/>
            <person name="Ichinomiya M."/>
            <person name="Sato N."/>
            <person name="Blanc-Mathieu R."/>
            <person name="Endo H."/>
            <person name="Kuwata A."/>
            <person name="Ogata H."/>
        </authorList>
    </citation>
    <scope>NUCLEOTIDE SEQUENCE [LARGE SCALE GENOMIC DNA]</scope>
    <source>
        <strain evidence="5">NIES 3699</strain>
    </source>
</reference>
<proteinExistence type="predicted"/>
<gene>
    <name evidence="4" type="ORF">TrVE_jg11931</name>
</gene>